<dbReference type="EMBL" id="BARU01013197">
    <property type="protein sequence ID" value="GAH34000.1"/>
    <property type="molecule type" value="Genomic_DNA"/>
</dbReference>
<name>X1FND1_9ZZZZ</name>
<accession>X1FND1</accession>
<gene>
    <name evidence="1" type="ORF">S03H2_23966</name>
</gene>
<sequence>MGRDEGLAEGYQEGYAEGDFDGYAGGSIDGFEIGYINGYEVGQWDGFDTGLWEGYDAGLIAGAEKYAIGGYEGEYWFLRNPTEQEMWTFINADRTDRMTYVADRFTCVDFAAAVKRNAFYAGYRCFSVYVFMVGGGHDIVGFNTTDSGFMFIEPQ</sequence>
<proteinExistence type="predicted"/>
<evidence type="ECO:0008006" key="2">
    <source>
        <dbReference type="Google" id="ProtNLM"/>
    </source>
</evidence>
<feature type="non-terminal residue" evidence="1">
    <location>
        <position position="155"/>
    </location>
</feature>
<protein>
    <recommendedName>
        <fullName evidence="2">Essential protein Yae1 N-terminal domain-containing protein</fullName>
    </recommendedName>
</protein>
<organism evidence="1">
    <name type="scientific">marine sediment metagenome</name>
    <dbReference type="NCBI Taxonomy" id="412755"/>
    <lineage>
        <taxon>unclassified sequences</taxon>
        <taxon>metagenomes</taxon>
        <taxon>ecological metagenomes</taxon>
    </lineage>
</organism>
<reference evidence="1" key="1">
    <citation type="journal article" date="2014" name="Front. Microbiol.">
        <title>High frequency of phylogenetically diverse reductive dehalogenase-homologous genes in deep subseafloor sedimentary metagenomes.</title>
        <authorList>
            <person name="Kawai M."/>
            <person name="Futagami T."/>
            <person name="Toyoda A."/>
            <person name="Takaki Y."/>
            <person name="Nishi S."/>
            <person name="Hori S."/>
            <person name="Arai W."/>
            <person name="Tsubouchi T."/>
            <person name="Morono Y."/>
            <person name="Uchiyama I."/>
            <person name="Ito T."/>
            <person name="Fujiyama A."/>
            <person name="Inagaki F."/>
            <person name="Takami H."/>
        </authorList>
    </citation>
    <scope>NUCLEOTIDE SEQUENCE</scope>
    <source>
        <strain evidence="1">Expedition CK06-06</strain>
    </source>
</reference>
<evidence type="ECO:0000313" key="1">
    <source>
        <dbReference type="EMBL" id="GAH34000.1"/>
    </source>
</evidence>
<dbReference type="AlphaFoldDB" id="X1FND1"/>
<comment type="caution">
    <text evidence="1">The sequence shown here is derived from an EMBL/GenBank/DDBJ whole genome shotgun (WGS) entry which is preliminary data.</text>
</comment>